<reference evidence="2" key="1">
    <citation type="submission" date="2023-02" db="EMBL/GenBank/DDBJ databases">
        <authorList>
            <person name="Palmer J.M."/>
        </authorList>
    </citation>
    <scope>NUCLEOTIDE SEQUENCE</scope>
    <source>
        <strain evidence="2">FW57</strain>
    </source>
</reference>
<evidence type="ECO:0008006" key="4">
    <source>
        <dbReference type="Google" id="ProtNLM"/>
    </source>
</evidence>
<protein>
    <recommendedName>
        <fullName evidence="4">F-box domain-containing protein</fullName>
    </recommendedName>
</protein>
<name>A0AAD4EQK5_9PEZI</name>
<accession>A0AAD4EQK5</accession>
<sequence>MNAALENLPAEIRREILDALDYDSLRALTRAIPIFHQQYRLDRRYLLRGCLKRTLGAAAVDACAAYRSSPDRFTDACKRESVAEFLRAYQDRRSSPTGSILDEALTETDIVAMVAFHFTVIEPLFNRFISWALGYLAKETGESLRHKPLSTTEAVRVMRAMYRFQLCCNLFHDRRDRFGRFYSESIDVIKLFFCLFEPWEVEEIICIYNFSHDEFDRIFCDMHWDLHPENPRFDDQGRPPTPIGAFDFDNSVMCGFELLHTVLFKMRDHEHLVTTMQKNISVLGELFEGAVSEGTQWVRRNEQRSERDLKEQRRDPLPFVGDLEPDGRPSSNCPPLAWTLVWKGTYSNLYGDYLDDEMRRWGYVMWDAARLETEGGRALLSRQWGTDWDPRDTV</sequence>
<dbReference type="EMBL" id="JAHCVI010000005">
    <property type="protein sequence ID" value="KAG7285531.1"/>
    <property type="molecule type" value="Genomic_DNA"/>
</dbReference>
<comment type="caution">
    <text evidence="2">The sequence shown here is derived from an EMBL/GenBank/DDBJ whole genome shotgun (WGS) entry which is preliminary data.</text>
</comment>
<feature type="region of interest" description="Disordered" evidence="1">
    <location>
        <begin position="301"/>
        <end position="330"/>
    </location>
</feature>
<evidence type="ECO:0000256" key="1">
    <source>
        <dbReference type="SAM" id="MobiDB-lite"/>
    </source>
</evidence>
<gene>
    <name evidence="2" type="ORF">NEMBOFW57_010160</name>
</gene>
<dbReference type="AlphaFoldDB" id="A0AAD4EQK5"/>
<proteinExistence type="predicted"/>
<evidence type="ECO:0000313" key="3">
    <source>
        <dbReference type="Proteomes" id="UP001197093"/>
    </source>
</evidence>
<keyword evidence="3" id="KW-1185">Reference proteome</keyword>
<organism evidence="2 3">
    <name type="scientific">Staphylotrichum longicolle</name>
    <dbReference type="NCBI Taxonomy" id="669026"/>
    <lineage>
        <taxon>Eukaryota</taxon>
        <taxon>Fungi</taxon>
        <taxon>Dikarya</taxon>
        <taxon>Ascomycota</taxon>
        <taxon>Pezizomycotina</taxon>
        <taxon>Sordariomycetes</taxon>
        <taxon>Sordariomycetidae</taxon>
        <taxon>Sordariales</taxon>
        <taxon>Chaetomiaceae</taxon>
        <taxon>Staphylotrichum</taxon>
    </lineage>
</organism>
<dbReference type="Proteomes" id="UP001197093">
    <property type="component" value="Unassembled WGS sequence"/>
</dbReference>
<feature type="compositionally biased region" description="Basic and acidic residues" evidence="1">
    <location>
        <begin position="301"/>
        <end position="316"/>
    </location>
</feature>
<evidence type="ECO:0000313" key="2">
    <source>
        <dbReference type="EMBL" id="KAG7285531.1"/>
    </source>
</evidence>